<keyword evidence="2 4" id="KW-0175">Coiled coil</keyword>
<gene>
    <name evidence="6" type="ORF">CIB84_003946</name>
</gene>
<feature type="repeat" description="ANK" evidence="3">
    <location>
        <begin position="83"/>
        <end position="115"/>
    </location>
</feature>
<feature type="region of interest" description="Disordered" evidence="5">
    <location>
        <begin position="554"/>
        <end position="583"/>
    </location>
</feature>
<feature type="coiled-coil region" evidence="4">
    <location>
        <begin position="589"/>
        <end position="771"/>
    </location>
</feature>
<dbReference type="InterPro" id="IPR042420">
    <property type="entry name" value="RAI14/UACA"/>
</dbReference>
<dbReference type="PROSITE" id="PS50088">
    <property type="entry name" value="ANK_REPEAT"/>
    <property type="match status" value="5"/>
</dbReference>
<dbReference type="OrthoDB" id="341259at2759"/>
<keyword evidence="1" id="KW-0677">Repeat</keyword>
<dbReference type="Pfam" id="PF12796">
    <property type="entry name" value="Ank_2"/>
    <property type="match status" value="1"/>
</dbReference>
<evidence type="ECO:0000256" key="1">
    <source>
        <dbReference type="ARBA" id="ARBA00022737"/>
    </source>
</evidence>
<dbReference type="InterPro" id="IPR002110">
    <property type="entry name" value="Ankyrin_rpt"/>
</dbReference>
<dbReference type="InterPro" id="IPR036770">
    <property type="entry name" value="Ankyrin_rpt-contain_sf"/>
</dbReference>
<dbReference type="Gene3D" id="1.25.40.20">
    <property type="entry name" value="Ankyrin repeat-containing domain"/>
    <property type="match status" value="2"/>
</dbReference>
<evidence type="ECO:0000313" key="7">
    <source>
        <dbReference type="Proteomes" id="UP000237246"/>
    </source>
</evidence>
<dbReference type="AlphaFoldDB" id="A0A2P4T7G0"/>
<reference evidence="6 7" key="1">
    <citation type="submission" date="2018-01" db="EMBL/GenBank/DDBJ databases">
        <title>Comparison of the Chinese Bamboo Partridge and Red Junglefowl genome sequences highlights the importance of demography in genome evolution.</title>
        <authorList>
            <person name="Tiley G.P."/>
            <person name="Kimball R.T."/>
            <person name="Braun E.L."/>
            <person name="Burleigh J.G."/>
        </authorList>
    </citation>
    <scope>NUCLEOTIDE SEQUENCE [LARGE SCALE GENOMIC DNA]</scope>
    <source>
        <strain evidence="6">RTK389</strain>
        <tissue evidence="6">Blood</tissue>
    </source>
</reference>
<feature type="coiled-coil region" evidence="4">
    <location>
        <begin position="272"/>
        <end position="362"/>
    </location>
</feature>
<comment type="caution">
    <text evidence="6">The sequence shown here is derived from an EMBL/GenBank/DDBJ whole genome shotgun (WGS) entry which is preliminary data.</text>
</comment>
<feature type="repeat" description="ANK" evidence="3">
    <location>
        <begin position="182"/>
        <end position="214"/>
    </location>
</feature>
<evidence type="ECO:0000256" key="5">
    <source>
        <dbReference type="SAM" id="MobiDB-lite"/>
    </source>
</evidence>
<feature type="region of interest" description="Disordered" evidence="5">
    <location>
        <begin position="431"/>
        <end position="459"/>
    </location>
</feature>
<evidence type="ECO:0000256" key="4">
    <source>
        <dbReference type="SAM" id="Coils"/>
    </source>
</evidence>
<dbReference type="PANTHER" id="PTHR24129">
    <property type="entry name" value="ANKYCORBIN"/>
    <property type="match status" value="1"/>
</dbReference>
<dbReference type="Pfam" id="PF13857">
    <property type="entry name" value="Ank_5"/>
    <property type="match status" value="1"/>
</dbReference>
<feature type="coiled-coil region" evidence="4">
    <location>
        <begin position="490"/>
        <end position="550"/>
    </location>
</feature>
<feature type="non-terminal residue" evidence="6">
    <location>
        <position position="1"/>
    </location>
</feature>
<protein>
    <submittedName>
        <fullName evidence="6">Uncharacterized protein</fullName>
    </submittedName>
</protein>
<evidence type="ECO:0000313" key="6">
    <source>
        <dbReference type="EMBL" id="POI32302.1"/>
    </source>
</evidence>
<feature type="repeat" description="ANK" evidence="3">
    <location>
        <begin position="116"/>
        <end position="148"/>
    </location>
</feature>
<dbReference type="Proteomes" id="UP000237246">
    <property type="component" value="Unassembled WGS sequence"/>
</dbReference>
<dbReference type="GO" id="GO:0003779">
    <property type="term" value="F:actin binding"/>
    <property type="evidence" value="ECO:0007669"/>
    <property type="project" value="InterPro"/>
</dbReference>
<dbReference type="SMART" id="SM00248">
    <property type="entry name" value="ANK"/>
    <property type="match status" value="5"/>
</dbReference>
<feature type="repeat" description="ANK" evidence="3">
    <location>
        <begin position="50"/>
        <end position="82"/>
    </location>
</feature>
<dbReference type="EMBL" id="PPHD01006193">
    <property type="protein sequence ID" value="POI32302.1"/>
    <property type="molecule type" value="Genomic_DNA"/>
</dbReference>
<feature type="compositionally biased region" description="Basic and acidic residues" evidence="5">
    <location>
        <begin position="574"/>
        <end position="583"/>
    </location>
</feature>
<sequence length="874" mass="97136">DHSLTLASLQSQDWTKNDEKLLQAVDYNDAGKVASLLVRKGLVPTKLDSEGKSAFHLAAIRGNVDCLEAMLAHGVDAMTKDSSGYTALHLASKHGHPQCVSKLLQASCPVDVADSSGQTALHHAAMSGCISCSEILCDYKAPLNIKDKSGCTPLILAAKMSHSELCQYLLHRGAAINSRDLQGKTALMLACENGSVETVEVLINAGARVALVDSMGHDAAHYGLSTGNALIQHFLQEAAQRQSWASEEESSEQTSQNSSTCLQEDQDAYEEIVRLRQERAQFLQKIRGLEQQEKERREQAELDKGSLRSMEKQIQELEERLAAREREKERLGKEMEALQSRLSSLENEKENTSYDIETLQDEEGELLEFPGAELLLSKKTLSPSAEELLATLQGQVLENFERDESDPSSPGDFVPASLYNSLKRELERLQAQGAAVAERGRQSPATEPGGKGSKEQRYVEQQVQSRCKCELQVPLQQSPSSPVQEGGNELAEARVALKRAQAALEEREQQVRELQGRLEAGAQEEALREKAALLERCSRAEAAVEAMRCELEAKTQGWRAGSAPELEPGVPEQRTAEPARQHGEVTAQLGQLREVLSRREAELETLREQLAARPVGRQEHEEVLARLQQAQREAKGRVSPEEHARATAALQEKLQASQQRADRLQAVVEAKGREAARLQAELAAAVPRGEHEAVQEGLRAEAAALSQKLNELSRRHEKTCEEVFRVQRQALFMKSERQAAEERLAAVQQQLAEARDEARRLQDLHGHAEDSARLVRDRDRKITELSKEVFRLKEALNALPESKGVLQTPPDTAAMQSRIRALEEKLADTEQQHSKVIKLYRSHLLYAVQGHMDEDVQRLLCQILKMQRLQEQGR</sequence>
<dbReference type="PROSITE" id="PS50297">
    <property type="entry name" value="ANK_REP_REGION"/>
    <property type="match status" value="5"/>
</dbReference>
<feature type="region of interest" description="Disordered" evidence="5">
    <location>
        <begin position="242"/>
        <end position="263"/>
    </location>
</feature>
<feature type="coiled-coil region" evidence="4">
    <location>
        <begin position="812"/>
        <end position="839"/>
    </location>
</feature>
<dbReference type="Pfam" id="PF00023">
    <property type="entry name" value="Ank"/>
    <property type="match status" value="1"/>
</dbReference>
<proteinExistence type="predicted"/>
<feature type="repeat" description="ANK" evidence="3">
    <location>
        <begin position="149"/>
        <end position="181"/>
    </location>
</feature>
<dbReference type="SUPFAM" id="SSF48403">
    <property type="entry name" value="Ankyrin repeat"/>
    <property type="match status" value="1"/>
</dbReference>
<name>A0A2P4T7G0_BAMTH</name>
<keyword evidence="7" id="KW-1185">Reference proteome</keyword>
<evidence type="ECO:0000256" key="3">
    <source>
        <dbReference type="PROSITE-ProRule" id="PRU00023"/>
    </source>
</evidence>
<keyword evidence="3" id="KW-0040">ANK repeat</keyword>
<evidence type="ECO:0000256" key="2">
    <source>
        <dbReference type="ARBA" id="ARBA00023054"/>
    </source>
</evidence>
<dbReference type="PANTHER" id="PTHR24129:SF0">
    <property type="entry name" value="ANKYCORBIN"/>
    <property type="match status" value="1"/>
</dbReference>
<accession>A0A2P4T7G0</accession>
<organism evidence="6 7">
    <name type="scientific">Bambusicola thoracicus</name>
    <name type="common">Chinese bamboo-partridge</name>
    <name type="synonym">Perdix thoracica</name>
    <dbReference type="NCBI Taxonomy" id="9083"/>
    <lineage>
        <taxon>Eukaryota</taxon>
        <taxon>Metazoa</taxon>
        <taxon>Chordata</taxon>
        <taxon>Craniata</taxon>
        <taxon>Vertebrata</taxon>
        <taxon>Euteleostomi</taxon>
        <taxon>Archelosauria</taxon>
        <taxon>Archosauria</taxon>
        <taxon>Dinosauria</taxon>
        <taxon>Saurischia</taxon>
        <taxon>Theropoda</taxon>
        <taxon>Coelurosauria</taxon>
        <taxon>Aves</taxon>
        <taxon>Neognathae</taxon>
        <taxon>Galloanserae</taxon>
        <taxon>Galliformes</taxon>
        <taxon>Phasianidae</taxon>
        <taxon>Perdicinae</taxon>
        <taxon>Bambusicola</taxon>
    </lineage>
</organism>